<dbReference type="InterPro" id="IPR018297">
    <property type="entry name" value="A/G_cyclase_CS"/>
</dbReference>
<dbReference type="InterPro" id="IPR033116">
    <property type="entry name" value="TRYPSIN_SER"/>
</dbReference>
<feature type="transmembrane region" description="Helical" evidence="19">
    <location>
        <begin position="1145"/>
        <end position="1166"/>
    </location>
</feature>
<keyword evidence="9" id="KW-0342">GTP-binding</keyword>
<dbReference type="InterPro" id="IPR001314">
    <property type="entry name" value="Peptidase_S1A"/>
</dbReference>
<evidence type="ECO:0000256" key="14">
    <source>
        <dbReference type="ARBA" id="ARBA00023239"/>
    </source>
</evidence>
<evidence type="ECO:0000256" key="5">
    <source>
        <dbReference type="ARBA" id="ARBA00022692"/>
    </source>
</evidence>
<dbReference type="GO" id="GO:0016020">
    <property type="term" value="C:membrane"/>
    <property type="evidence" value="ECO:0007669"/>
    <property type="project" value="UniProtKB-SubCell"/>
</dbReference>
<keyword evidence="6" id="KW-0732">Signal</keyword>
<dbReference type="PROSITE" id="PS00134">
    <property type="entry name" value="TRYPSIN_HIS"/>
    <property type="match status" value="1"/>
</dbReference>
<feature type="compositionally biased region" description="Basic and acidic residues" evidence="18">
    <location>
        <begin position="1542"/>
        <end position="1554"/>
    </location>
</feature>
<name>A0A8K1LMY1_9PASS</name>
<feature type="domain" description="Peptidase S1" evidence="21">
    <location>
        <begin position="610"/>
        <end position="833"/>
    </location>
</feature>
<evidence type="ECO:0000256" key="17">
    <source>
        <dbReference type="SAM" id="Coils"/>
    </source>
</evidence>
<dbReference type="GO" id="GO:0035556">
    <property type="term" value="P:intracellular signal transduction"/>
    <property type="evidence" value="ECO:0007669"/>
    <property type="project" value="InterPro"/>
</dbReference>
<dbReference type="PROSITE" id="PS50240">
    <property type="entry name" value="TRYPSIN_DOM"/>
    <property type="match status" value="1"/>
</dbReference>
<organism evidence="22 23">
    <name type="scientific">Zosterops borbonicus</name>
    <dbReference type="NCBI Taxonomy" id="364589"/>
    <lineage>
        <taxon>Eukaryota</taxon>
        <taxon>Metazoa</taxon>
        <taxon>Chordata</taxon>
        <taxon>Craniata</taxon>
        <taxon>Vertebrata</taxon>
        <taxon>Euteleostomi</taxon>
        <taxon>Archelosauria</taxon>
        <taxon>Archosauria</taxon>
        <taxon>Dinosauria</taxon>
        <taxon>Saurischia</taxon>
        <taxon>Theropoda</taxon>
        <taxon>Coelurosauria</taxon>
        <taxon>Aves</taxon>
        <taxon>Neognathae</taxon>
        <taxon>Neoaves</taxon>
        <taxon>Telluraves</taxon>
        <taxon>Australaves</taxon>
        <taxon>Passeriformes</taxon>
        <taxon>Sylvioidea</taxon>
        <taxon>Zosteropidae</taxon>
        <taxon>Zosterops</taxon>
    </lineage>
</organism>
<keyword evidence="23" id="KW-1185">Reference proteome</keyword>
<comment type="subcellular location">
    <subcellularLocation>
        <location evidence="1">Membrane</location>
        <topology evidence="1">Single-pass type I membrane protein</topology>
    </subcellularLocation>
    <subcellularLocation>
        <location evidence="2">Secreted</location>
    </subcellularLocation>
</comment>
<feature type="transmembrane region" description="Helical" evidence="19">
    <location>
        <begin position="572"/>
        <end position="594"/>
    </location>
</feature>
<dbReference type="Pfam" id="PF00211">
    <property type="entry name" value="Guanylate_cyc"/>
    <property type="match status" value="1"/>
</dbReference>
<evidence type="ECO:0000256" key="2">
    <source>
        <dbReference type="ARBA" id="ARBA00004613"/>
    </source>
</evidence>
<evidence type="ECO:0000256" key="13">
    <source>
        <dbReference type="ARBA" id="ARBA00023180"/>
    </source>
</evidence>
<dbReference type="GO" id="GO:0005179">
    <property type="term" value="F:hormone activity"/>
    <property type="evidence" value="ECO:0007669"/>
    <property type="project" value="InterPro"/>
</dbReference>
<dbReference type="SUPFAM" id="SSF50494">
    <property type="entry name" value="Trypsin-like serine proteases"/>
    <property type="match status" value="1"/>
</dbReference>
<gene>
    <name evidence="22" type="ORF">HGM15179_007530</name>
</gene>
<evidence type="ECO:0000313" key="23">
    <source>
        <dbReference type="Proteomes" id="UP000796761"/>
    </source>
</evidence>
<dbReference type="CDD" id="cd00190">
    <property type="entry name" value="Tryp_SPc"/>
    <property type="match status" value="1"/>
</dbReference>
<protein>
    <recommendedName>
        <fullName evidence="3">guanylate cyclase</fullName>
        <ecNumber evidence="3">4.6.1.2</ecNumber>
    </recommendedName>
</protein>
<dbReference type="FunFam" id="2.40.10.10:FF:000280">
    <property type="match status" value="1"/>
</dbReference>
<evidence type="ECO:0000256" key="12">
    <source>
        <dbReference type="ARBA" id="ARBA00023170"/>
    </source>
</evidence>
<evidence type="ECO:0000256" key="8">
    <source>
        <dbReference type="ARBA" id="ARBA00022989"/>
    </source>
</evidence>
<dbReference type="InterPro" id="IPR030480">
    <property type="entry name" value="Natr_peptide_CS"/>
</dbReference>
<feature type="domain" description="Guanylate cyclase" evidence="20">
    <location>
        <begin position="1229"/>
        <end position="1359"/>
    </location>
</feature>
<feature type="region of interest" description="Disordered" evidence="18">
    <location>
        <begin position="1451"/>
        <end position="1570"/>
    </location>
</feature>
<dbReference type="PROSITE" id="PS50125">
    <property type="entry name" value="GUANYLATE_CYCLASE_2"/>
    <property type="match status" value="1"/>
</dbReference>
<dbReference type="SUPFAM" id="SSF55073">
    <property type="entry name" value="Nucleotide cyclase"/>
    <property type="match status" value="1"/>
</dbReference>
<keyword evidence="5 19" id="KW-0812">Transmembrane</keyword>
<accession>A0A8K1LMY1</accession>
<keyword evidence="10 19" id="KW-0472">Membrane</keyword>
<proteinExistence type="inferred from homology"/>
<dbReference type="InterPro" id="IPR001054">
    <property type="entry name" value="A/G_cyclase"/>
</dbReference>
<evidence type="ECO:0000256" key="10">
    <source>
        <dbReference type="ARBA" id="ARBA00023136"/>
    </source>
</evidence>
<evidence type="ECO:0000256" key="1">
    <source>
        <dbReference type="ARBA" id="ARBA00004479"/>
    </source>
</evidence>
<dbReference type="OrthoDB" id="6127067at2759"/>
<evidence type="ECO:0000259" key="20">
    <source>
        <dbReference type="PROSITE" id="PS50125"/>
    </source>
</evidence>
<keyword evidence="17" id="KW-0175">Coiled coil</keyword>
<feature type="compositionally biased region" description="Basic and acidic residues" evidence="18">
    <location>
        <begin position="1451"/>
        <end position="1460"/>
    </location>
</feature>
<dbReference type="SMART" id="SM00020">
    <property type="entry name" value="Tryp_SPc"/>
    <property type="match status" value="1"/>
</dbReference>
<evidence type="ECO:0000313" key="22">
    <source>
        <dbReference type="EMBL" id="TRZ19531.1"/>
    </source>
</evidence>
<dbReference type="Gene3D" id="2.40.10.10">
    <property type="entry name" value="Trypsin-like serine proteases"/>
    <property type="match status" value="2"/>
</dbReference>
<evidence type="ECO:0000256" key="7">
    <source>
        <dbReference type="ARBA" id="ARBA00022741"/>
    </source>
</evidence>
<feature type="transmembrane region" description="Helical" evidence="19">
    <location>
        <begin position="18"/>
        <end position="36"/>
    </location>
</feature>
<dbReference type="Pfam" id="PF00212">
    <property type="entry name" value="ANP"/>
    <property type="match status" value="1"/>
</dbReference>
<keyword evidence="7" id="KW-0547">Nucleotide-binding</keyword>
<dbReference type="Gene3D" id="6.10.250.780">
    <property type="match status" value="1"/>
</dbReference>
<dbReference type="PROSITE" id="PS00452">
    <property type="entry name" value="GUANYLATE_CYCLASE_1"/>
    <property type="match status" value="1"/>
</dbReference>
<dbReference type="GO" id="GO:0005576">
    <property type="term" value="C:extracellular region"/>
    <property type="evidence" value="ECO:0007669"/>
    <property type="project" value="UniProtKB-SubCell"/>
</dbReference>
<dbReference type="InterPro" id="IPR009003">
    <property type="entry name" value="Peptidase_S1_PA"/>
</dbReference>
<dbReference type="PROSITE" id="PS00135">
    <property type="entry name" value="TRYPSIN_SER"/>
    <property type="match status" value="1"/>
</dbReference>
<dbReference type="PROSITE" id="PS00263">
    <property type="entry name" value="NATRIURETIC_PEPTIDE"/>
    <property type="match status" value="1"/>
</dbReference>
<dbReference type="Proteomes" id="UP000796761">
    <property type="component" value="Unassembled WGS sequence"/>
</dbReference>
<keyword evidence="11" id="KW-1015">Disulfide bond</keyword>
<evidence type="ECO:0000256" key="19">
    <source>
        <dbReference type="SAM" id="Phobius"/>
    </source>
</evidence>
<evidence type="ECO:0000256" key="6">
    <source>
        <dbReference type="ARBA" id="ARBA00022729"/>
    </source>
</evidence>
<reference evidence="22" key="1">
    <citation type="submission" date="2019-04" db="EMBL/GenBank/DDBJ databases">
        <title>Genome assembly of Zosterops borbonicus 15179.</title>
        <authorList>
            <person name="Leroy T."/>
            <person name="Anselmetti Y."/>
            <person name="Tilak M.-K."/>
            <person name="Nabholz B."/>
        </authorList>
    </citation>
    <scope>NUCLEOTIDE SEQUENCE</scope>
    <source>
        <strain evidence="22">HGM_15179</strain>
        <tissue evidence="22">Muscle</tissue>
    </source>
</reference>
<keyword evidence="4" id="KW-0964">Secreted</keyword>
<evidence type="ECO:0000256" key="4">
    <source>
        <dbReference type="ARBA" id="ARBA00022525"/>
    </source>
</evidence>
<dbReference type="PANTHER" id="PTHR31386:SF2">
    <property type="entry name" value="SIMILAR TO RIKEN CDNA 2510039O18"/>
    <property type="match status" value="1"/>
</dbReference>
<dbReference type="FunFam" id="2.40.10.10:FF:000004">
    <property type="entry name" value="Tryptase gamma 1"/>
    <property type="match status" value="1"/>
</dbReference>
<dbReference type="Pfam" id="PF10222">
    <property type="entry name" value="DUF2152"/>
    <property type="match status" value="1"/>
</dbReference>
<sequence>MWLQQRLKGLPGLLSSSWARRLLALLVLLLVAYWYLGAARARGGGRGAEPRGPAALCLQAAAGAWRAQTQRGDALPLLEEAGGPGGAPALAVAGNGFLLLDVSGGRLWVRPAGSAGGPALPTEYPPLVRLRALGGRGEARAALAALRDGAVRRVRCVHTGPGAGAGDCVTVREEVVAHRSRPHLYLQRIRIANPTERVAAFEASAPAAGSALGGRFATSLEKVEERQFLLSSGRLLLAGSPKMVLVVVAAKKLVSRVQVAPKSHFDETVLSVVYTSEPIEASRLEETFSKLKEAAKKEMLEVMKMGVDDLFQEHQQTWSDLFISGIEMRKITDAHTPSSETVNMTLYYVLSTVPAPLLDPLLSGEDREKIEASLNYADHCFSGHATMHAQNLWPPRLTSVTQILQLSDLWKLTLQKRGCKGLVAAGVHGLMQGMVLSFGGLQFTENHLQFQADPDVLHNSYSLRGIHYNKDLINLAVLLDAEGKPFLQVSVKLQEKPVRLFACEAGCMNEPVELTSEPRGHTFPVMVTQPITPLLYISTDLVHLQDLRHTLHLKSILAHEEHMAKQYPGLPFLFWFSVASLITLFHLFLFKLIYNEYCGPGAKPLFRSKASLQYYSSGKWRHTCGGTLIATNWVLTAAHCISSSLTYRVFLGKYNLAVEEEGSIALPPEKIVVNENWDPENVANGYDIALIKLPEHVTLSDQIQLACLPPAQSILSSNTACYVTGWGRLKTNGALPDDLQQGRLLVVDYATCSRPSWWGKIVKRTMVCAGGDGIISSCNGDSGGPLNCQGADGRWEVHGIVSFGSSLGCNFYHKPSVFTRVSAYISWIEQCKIVKDGIIVLKIKIIRGHFAVWSVDVHFVQHERERERCFLASNAGGRKTVQRILTACMVSLCSLLGAISFDLSNSWEIWKSTGQALQELASCENLWAAHLISLLQEERHSWLIPAADTRNRSSHSQLLGNLNSLCMASEAELYCESCQCKEEKISICRYYRTDLRHKLNISGVTAARQVLSRAISELLEHFRSPHEELKAMRHNPDWADTVAFKLILQIREALLKAQPAALSLQTTLHQHFATLSYALFSSETAHKCWTDNVNLSLYSTHYEGISFLGLGDFVSLAATLRGLHSAQSCLLQEGQEKLHKKSKEILFTVSLKISLLVVACLIYPIVLMSFKQMTDWIHNYARNLKEKTEDLKRERRLAEDLLHQMLPKSVAKQLRKCQKVEAENYDQVTIFFSDIVGFTSIAASCTPLQVVEMLNNLYVCFDTRIESYDVYKVETIGDAYMVVSGLPERNGTRHADEIAKMSLDLVAAVRQVAIPHMPTGRLELRAGIHTGPCVAGVVGYKMPRYCLFGDTVNTASRMESTSLPQKIHISSATYEALLTDDAYEIELRGEIEVKGKGKMKTYWLLGNKNYSVQNDSLVCHWNPAISKKKMESSQGSVQSLSKLLEEDLEHPLTSEERDHDQDDQDDLTPAGVSDEQDSALQWVPNTRDQPENISMGDDVSGAHGEAGAGTGSRELPEFPGWGSAAKPPGCPRTHHGSGKQGSSKEYKRQASEERQQDEEERDLKGHLRKNSLNFPIPNEVSAMDTKGSFFYGFLLLLLIQLHSSRANPIYSLSPAKELASMEALLERLEDKIAMMEALETNPDLQEPKTQEEILSELVDDSDNQKAEPRLAPNTPLSYRDPFLKRLRGLQMPRMMRDSGCFGRRIDRIGSLSGMGCNENQHNPVHKEQSGEKFMKTDGGKAAGVRLAMLGIGRIEKKDKTGVLIWPSQRDIL</sequence>
<dbReference type="GO" id="GO:0004252">
    <property type="term" value="F:serine-type endopeptidase activity"/>
    <property type="evidence" value="ECO:0007669"/>
    <property type="project" value="InterPro"/>
</dbReference>
<dbReference type="GO" id="GO:0005525">
    <property type="term" value="F:GTP binding"/>
    <property type="evidence" value="ECO:0007669"/>
    <property type="project" value="UniProtKB-KW"/>
</dbReference>
<dbReference type="EMBL" id="SWJQ01000179">
    <property type="protein sequence ID" value="TRZ19531.1"/>
    <property type="molecule type" value="Genomic_DNA"/>
</dbReference>
<evidence type="ECO:0000256" key="9">
    <source>
        <dbReference type="ARBA" id="ARBA00023134"/>
    </source>
</evidence>
<dbReference type="EC" id="4.6.1.2" evidence="3"/>
<dbReference type="InterPro" id="IPR018795">
    <property type="entry name" value="K2013-like"/>
</dbReference>
<evidence type="ECO:0000256" key="18">
    <source>
        <dbReference type="SAM" id="MobiDB-lite"/>
    </source>
</evidence>
<dbReference type="Gene3D" id="3.30.70.1230">
    <property type="entry name" value="Nucleotide cyclase"/>
    <property type="match status" value="1"/>
</dbReference>
<dbReference type="PRINTS" id="PR00722">
    <property type="entry name" value="CHYMOTRYPSIN"/>
</dbReference>
<comment type="similarity">
    <text evidence="16">Belongs to the adenylyl cyclase class-4/guanylyl cyclase family.</text>
</comment>
<dbReference type="InterPro" id="IPR029787">
    <property type="entry name" value="Nucleotide_cyclase"/>
</dbReference>
<evidence type="ECO:0000256" key="15">
    <source>
        <dbReference type="ARBA" id="ARBA00023293"/>
    </source>
</evidence>
<keyword evidence="15" id="KW-0141">cGMP biosynthesis</keyword>
<keyword evidence="12" id="KW-0675">Receptor</keyword>
<dbReference type="InterPro" id="IPR000663">
    <property type="entry name" value="Natr_peptide"/>
</dbReference>
<dbReference type="GO" id="GO:0004383">
    <property type="term" value="F:guanylate cyclase activity"/>
    <property type="evidence" value="ECO:0007669"/>
    <property type="project" value="UniProtKB-EC"/>
</dbReference>
<dbReference type="CDD" id="cd07302">
    <property type="entry name" value="CHD"/>
    <property type="match status" value="1"/>
</dbReference>
<dbReference type="SMART" id="SM00183">
    <property type="entry name" value="NAT_PEP"/>
    <property type="match status" value="1"/>
</dbReference>
<keyword evidence="8 19" id="KW-1133">Transmembrane helix</keyword>
<evidence type="ECO:0000256" key="16">
    <source>
        <dbReference type="RuleBase" id="RU000405"/>
    </source>
</evidence>
<comment type="caution">
    <text evidence="22">The sequence shown here is derived from an EMBL/GenBank/DDBJ whole genome shotgun (WGS) entry which is preliminary data.</text>
</comment>
<keyword evidence="13" id="KW-0325">Glycoprotein</keyword>
<dbReference type="InterPro" id="IPR001254">
    <property type="entry name" value="Trypsin_dom"/>
</dbReference>
<dbReference type="SMART" id="SM00044">
    <property type="entry name" value="CYCc"/>
    <property type="match status" value="1"/>
</dbReference>
<dbReference type="PANTHER" id="PTHR31386">
    <property type="entry name" value="UNCHARACTERIZED PROTEIN KIAA2013"/>
    <property type="match status" value="1"/>
</dbReference>
<dbReference type="InterPro" id="IPR043504">
    <property type="entry name" value="Peptidase_S1_PA_chymotrypsin"/>
</dbReference>
<evidence type="ECO:0000259" key="21">
    <source>
        <dbReference type="PROSITE" id="PS50240"/>
    </source>
</evidence>
<dbReference type="FunFam" id="3.30.70.1230:FF:000004">
    <property type="entry name" value="Guanylate cyclase"/>
    <property type="match status" value="1"/>
</dbReference>
<dbReference type="InterPro" id="IPR018114">
    <property type="entry name" value="TRYPSIN_HIS"/>
</dbReference>
<evidence type="ECO:0000256" key="3">
    <source>
        <dbReference type="ARBA" id="ARBA00012202"/>
    </source>
</evidence>
<evidence type="ECO:0000256" key="11">
    <source>
        <dbReference type="ARBA" id="ARBA00023157"/>
    </source>
</evidence>
<dbReference type="GO" id="GO:0006508">
    <property type="term" value="P:proteolysis"/>
    <property type="evidence" value="ECO:0007669"/>
    <property type="project" value="UniProtKB-KW"/>
</dbReference>
<feature type="coiled-coil region" evidence="17">
    <location>
        <begin position="1177"/>
        <end position="1204"/>
    </location>
</feature>
<keyword evidence="14 16" id="KW-0456">Lyase</keyword>